<evidence type="ECO:0000313" key="2">
    <source>
        <dbReference type="Proteomes" id="UP000005380"/>
    </source>
</evidence>
<dbReference type="OrthoDB" id="6171818at2"/>
<dbReference type="InParanoid" id="W0DZ24"/>
<dbReference type="HOGENOM" id="CLU_2902876_0_0_6"/>
<sequence>MEKAKFSFIKGFAHIEVWPTGSYQQYLPKGSVTARLNGHWLQVGKYLSTSVAQYERQRANQK</sequence>
<dbReference type="Proteomes" id="UP000005380">
    <property type="component" value="Chromosome"/>
</dbReference>
<organism evidence="1 2">
    <name type="scientific">Thiomicrospira aerophila AL3</name>
    <dbReference type="NCBI Taxonomy" id="717772"/>
    <lineage>
        <taxon>Bacteria</taxon>
        <taxon>Pseudomonadati</taxon>
        <taxon>Pseudomonadota</taxon>
        <taxon>Gammaproteobacteria</taxon>
        <taxon>Thiotrichales</taxon>
        <taxon>Piscirickettsiaceae</taxon>
        <taxon>Thiomicrospira</taxon>
    </lineage>
</organism>
<dbReference type="AlphaFoldDB" id="W0DZ24"/>
<dbReference type="STRING" id="717772.THIAE_04265"/>
<accession>W0DZ24</accession>
<dbReference type="EMBL" id="CP007030">
    <property type="protein sequence ID" value="AHF02224.1"/>
    <property type="molecule type" value="Genomic_DNA"/>
</dbReference>
<name>W0DZ24_9GAMM</name>
<dbReference type="KEGG" id="tao:THIAE_04265"/>
<reference evidence="1 2" key="1">
    <citation type="submission" date="2013-12" db="EMBL/GenBank/DDBJ databases">
        <authorList>
            <consortium name="DOE Joint Genome Institute"/>
            <person name="Kappler U."/>
            <person name="Huntemann M."/>
            <person name="Han J."/>
            <person name="Chen A."/>
            <person name="Kyrpides N."/>
            <person name="Mavromatis K."/>
            <person name="Markowitz V."/>
            <person name="Palaniappan K."/>
            <person name="Ivanova N."/>
            <person name="Schaumberg A."/>
            <person name="Pati A."/>
            <person name="Liolios K."/>
            <person name="Nordberg H.P."/>
            <person name="Cantor M.N."/>
            <person name="Hua S.X."/>
            <person name="Woyke T."/>
        </authorList>
    </citation>
    <scope>NUCLEOTIDE SEQUENCE [LARGE SCALE GENOMIC DNA]</scope>
    <source>
        <strain evidence="2">AL2</strain>
    </source>
</reference>
<keyword evidence="2" id="KW-1185">Reference proteome</keyword>
<protein>
    <submittedName>
        <fullName evidence="1">Uncharacterized protein</fullName>
    </submittedName>
</protein>
<evidence type="ECO:0000313" key="1">
    <source>
        <dbReference type="EMBL" id="AHF02224.1"/>
    </source>
</evidence>
<dbReference type="RefSeq" id="WP_006459099.1">
    <property type="nucleotide sequence ID" value="NZ_CP007030.1"/>
</dbReference>
<proteinExistence type="predicted"/>
<gene>
    <name evidence="1" type="ORF">THIAE_04265</name>
</gene>